<name>A0A7L4ZRU4_9BACT</name>
<dbReference type="EMBL" id="VTWU01000007">
    <property type="protein sequence ID" value="KAA9327243.1"/>
    <property type="molecule type" value="Genomic_DNA"/>
</dbReference>
<protein>
    <submittedName>
        <fullName evidence="1">Uncharacterized protein</fullName>
    </submittedName>
</protein>
<evidence type="ECO:0000313" key="2">
    <source>
        <dbReference type="Proteomes" id="UP000326380"/>
    </source>
</evidence>
<evidence type="ECO:0000313" key="1">
    <source>
        <dbReference type="EMBL" id="KAA9327243.1"/>
    </source>
</evidence>
<keyword evidence="2" id="KW-1185">Reference proteome</keyword>
<comment type="caution">
    <text evidence="1">The sequence shown here is derived from an EMBL/GenBank/DDBJ whole genome shotgun (WGS) entry which is preliminary data.</text>
</comment>
<gene>
    <name evidence="1" type="ORF">F0P96_18595</name>
</gene>
<organism evidence="1 2">
    <name type="scientific">Hymenobacter busanensis</name>
    <dbReference type="NCBI Taxonomy" id="2607656"/>
    <lineage>
        <taxon>Bacteria</taxon>
        <taxon>Pseudomonadati</taxon>
        <taxon>Bacteroidota</taxon>
        <taxon>Cytophagia</taxon>
        <taxon>Cytophagales</taxon>
        <taxon>Hymenobacteraceae</taxon>
        <taxon>Hymenobacter</taxon>
    </lineage>
</organism>
<accession>A0A7L4ZRU4</accession>
<sequence>MYTPLRIYETLGKFDKAVNISFRRGSATHEAFGDDINVVFMYTQVEREGMDALLANGEAGEPTGYIKARYLGFDLPDDKVRLLTSPGILSSDITSILSATWSPEKNTFHSTDTRQLNKIEVPFRRLPKGGDYNWMYGFDKERVAEGIGLSPYERSVYLGRKLYFEPDSLTAEEHVEMLDDNGIVEDVEREYLAVLYKREEANEEQKKNLLALLKKHRADRFKALDDELKKIGSSIKKLIKVDEDKAGELLLSVVQFSERRLNITGKYPIYLDLKGFLHIWMRHVEDMKINQQFANKDNYQWEEPDVIRVMGHIVEQINEEVQAYFDATPNTRFSKYGRESVYYEGDYYTLHIEPSGRIDTMHKNRKTHEQKPS</sequence>
<proteinExistence type="predicted"/>
<dbReference type="Proteomes" id="UP000326380">
    <property type="component" value="Unassembled WGS sequence"/>
</dbReference>
<reference evidence="1 2" key="1">
    <citation type="submission" date="2019-09" db="EMBL/GenBank/DDBJ databases">
        <title>Genome sequence of Hymenobacter sp. M3.</title>
        <authorList>
            <person name="Srinivasan S."/>
        </authorList>
    </citation>
    <scope>NUCLEOTIDE SEQUENCE [LARGE SCALE GENOMIC DNA]</scope>
    <source>
        <strain evidence="1 2">M3</strain>
    </source>
</reference>
<dbReference type="AlphaFoldDB" id="A0A7L4ZRU4"/>
<dbReference type="RefSeq" id="WP_151080473.1">
    <property type="nucleotide sequence ID" value="NZ_CP047647.1"/>
</dbReference>